<feature type="region of interest" description="Disordered" evidence="2">
    <location>
        <begin position="20"/>
        <end position="111"/>
    </location>
</feature>
<dbReference type="Proteomes" id="UP000821837">
    <property type="component" value="Chromosome 3"/>
</dbReference>
<dbReference type="EMBL" id="JABSTV010001249">
    <property type="protein sequence ID" value="KAH7963597.1"/>
    <property type="molecule type" value="Genomic_DNA"/>
</dbReference>
<organism evidence="3 4">
    <name type="scientific">Rhipicephalus sanguineus</name>
    <name type="common">Brown dog tick</name>
    <name type="synonym">Ixodes sanguineus</name>
    <dbReference type="NCBI Taxonomy" id="34632"/>
    <lineage>
        <taxon>Eukaryota</taxon>
        <taxon>Metazoa</taxon>
        <taxon>Ecdysozoa</taxon>
        <taxon>Arthropoda</taxon>
        <taxon>Chelicerata</taxon>
        <taxon>Arachnida</taxon>
        <taxon>Acari</taxon>
        <taxon>Parasitiformes</taxon>
        <taxon>Ixodida</taxon>
        <taxon>Ixodoidea</taxon>
        <taxon>Ixodidae</taxon>
        <taxon>Rhipicephalinae</taxon>
        <taxon>Rhipicephalus</taxon>
        <taxon>Rhipicephalus</taxon>
    </lineage>
</organism>
<name>A0A9D4T265_RHISA</name>
<gene>
    <name evidence="3" type="ORF">HPB52_021673</name>
</gene>
<protein>
    <submittedName>
        <fullName evidence="3">Uncharacterized protein</fullName>
    </submittedName>
</protein>
<keyword evidence="4" id="KW-1185">Reference proteome</keyword>
<evidence type="ECO:0000256" key="1">
    <source>
        <dbReference type="SAM" id="Coils"/>
    </source>
</evidence>
<feature type="coiled-coil region" evidence="1">
    <location>
        <begin position="297"/>
        <end position="324"/>
    </location>
</feature>
<comment type="caution">
    <text evidence="3">The sequence shown here is derived from an EMBL/GenBank/DDBJ whole genome shotgun (WGS) entry which is preliminary data.</text>
</comment>
<proteinExistence type="predicted"/>
<reference evidence="3" key="1">
    <citation type="journal article" date="2020" name="Cell">
        <title>Large-Scale Comparative Analyses of Tick Genomes Elucidate Their Genetic Diversity and Vector Capacities.</title>
        <authorList>
            <consortium name="Tick Genome and Microbiome Consortium (TIGMIC)"/>
            <person name="Jia N."/>
            <person name="Wang J."/>
            <person name="Shi W."/>
            <person name="Du L."/>
            <person name="Sun Y."/>
            <person name="Zhan W."/>
            <person name="Jiang J.F."/>
            <person name="Wang Q."/>
            <person name="Zhang B."/>
            <person name="Ji P."/>
            <person name="Bell-Sakyi L."/>
            <person name="Cui X.M."/>
            <person name="Yuan T.T."/>
            <person name="Jiang B.G."/>
            <person name="Yang W.F."/>
            <person name="Lam T.T."/>
            <person name="Chang Q.C."/>
            <person name="Ding S.J."/>
            <person name="Wang X.J."/>
            <person name="Zhu J.G."/>
            <person name="Ruan X.D."/>
            <person name="Zhao L."/>
            <person name="Wei J.T."/>
            <person name="Ye R.Z."/>
            <person name="Que T.C."/>
            <person name="Du C.H."/>
            <person name="Zhou Y.H."/>
            <person name="Cheng J.X."/>
            <person name="Dai P.F."/>
            <person name="Guo W.B."/>
            <person name="Han X.H."/>
            <person name="Huang E.J."/>
            <person name="Li L.F."/>
            <person name="Wei W."/>
            <person name="Gao Y.C."/>
            <person name="Liu J.Z."/>
            <person name="Shao H.Z."/>
            <person name="Wang X."/>
            <person name="Wang C.C."/>
            <person name="Yang T.C."/>
            <person name="Huo Q.B."/>
            <person name="Li W."/>
            <person name="Chen H.Y."/>
            <person name="Chen S.E."/>
            <person name="Zhou L.G."/>
            <person name="Ni X.B."/>
            <person name="Tian J.H."/>
            <person name="Sheng Y."/>
            <person name="Liu T."/>
            <person name="Pan Y.S."/>
            <person name="Xia L.Y."/>
            <person name="Li J."/>
            <person name="Zhao F."/>
            <person name="Cao W.C."/>
        </authorList>
    </citation>
    <scope>NUCLEOTIDE SEQUENCE</scope>
    <source>
        <strain evidence="3">Rsan-2018</strain>
    </source>
</reference>
<keyword evidence="1" id="KW-0175">Coiled coil</keyword>
<sequence length="361" mass="40085">MCKLWSSPCCIIWRVPQKESSYSSTDNGAIPGKSAKTTRTAADPDVIFTSTNQKQQEQQIQRSDTTSKKSFASVVKGNQKSQEKSSSDPDASQQQMSPKSQPNRKSQGKLLGGSTIQDISSMLIPMMLAAIQALLCANPSSKDIPEVQAVLAFEPLVTTSPTAQRRGSSDYQTKYLARVYRFPFMAISESRVDEQWAYEQHYDAVTAWIHFSAVPLSSAMGDTSKVSYQPYESEESAWPRDTHVFTVIPLLNEGFGSTTTSSTTAYMKNWRNPGALSGRVNSTTMQFTNPFCFVVQVERKAVALEDVEEEIQRLRQSILTAKTINYVLSKQSLKTCSGETTFYSIGYLMRSQSPGLSQRKS</sequence>
<feature type="compositionally biased region" description="Polar residues" evidence="2">
    <location>
        <begin position="88"/>
        <end position="105"/>
    </location>
</feature>
<accession>A0A9D4T265</accession>
<evidence type="ECO:0000313" key="3">
    <source>
        <dbReference type="EMBL" id="KAH7963597.1"/>
    </source>
</evidence>
<dbReference type="AlphaFoldDB" id="A0A9D4T265"/>
<evidence type="ECO:0000256" key="2">
    <source>
        <dbReference type="SAM" id="MobiDB-lite"/>
    </source>
</evidence>
<reference evidence="3" key="2">
    <citation type="submission" date="2021-09" db="EMBL/GenBank/DDBJ databases">
        <authorList>
            <person name="Jia N."/>
            <person name="Wang J."/>
            <person name="Shi W."/>
            <person name="Du L."/>
            <person name="Sun Y."/>
            <person name="Zhan W."/>
            <person name="Jiang J."/>
            <person name="Wang Q."/>
            <person name="Zhang B."/>
            <person name="Ji P."/>
            <person name="Sakyi L.B."/>
            <person name="Cui X."/>
            <person name="Yuan T."/>
            <person name="Jiang B."/>
            <person name="Yang W."/>
            <person name="Lam T.T.-Y."/>
            <person name="Chang Q."/>
            <person name="Ding S."/>
            <person name="Wang X."/>
            <person name="Zhu J."/>
            <person name="Ruan X."/>
            <person name="Zhao L."/>
            <person name="Wei J."/>
            <person name="Que T."/>
            <person name="Du C."/>
            <person name="Cheng J."/>
            <person name="Dai P."/>
            <person name="Han X."/>
            <person name="Huang E."/>
            <person name="Gao Y."/>
            <person name="Liu J."/>
            <person name="Shao H."/>
            <person name="Ye R."/>
            <person name="Li L."/>
            <person name="Wei W."/>
            <person name="Wang X."/>
            <person name="Wang C."/>
            <person name="Huo Q."/>
            <person name="Li W."/>
            <person name="Guo W."/>
            <person name="Chen H."/>
            <person name="Chen S."/>
            <person name="Zhou L."/>
            <person name="Zhou L."/>
            <person name="Ni X."/>
            <person name="Tian J."/>
            <person name="Zhou Y."/>
            <person name="Sheng Y."/>
            <person name="Liu T."/>
            <person name="Pan Y."/>
            <person name="Xia L."/>
            <person name="Li J."/>
            <person name="Zhao F."/>
            <person name="Cao W."/>
        </authorList>
    </citation>
    <scope>NUCLEOTIDE SEQUENCE</scope>
    <source>
        <strain evidence="3">Rsan-2018</strain>
        <tissue evidence="3">Larvae</tissue>
    </source>
</reference>
<feature type="compositionally biased region" description="Polar residues" evidence="2">
    <location>
        <begin position="48"/>
        <end position="80"/>
    </location>
</feature>
<evidence type="ECO:0000313" key="4">
    <source>
        <dbReference type="Proteomes" id="UP000821837"/>
    </source>
</evidence>